<comment type="subcellular location">
    <subcellularLocation>
        <location evidence="1">Membrane</location>
        <topology evidence="1">Multi-pass membrane protein</topology>
    </subcellularLocation>
</comment>
<gene>
    <name evidence="8" type="ORF">Bfra_002446</name>
</gene>
<evidence type="ECO:0000256" key="3">
    <source>
        <dbReference type="ARBA" id="ARBA00022692"/>
    </source>
</evidence>
<evidence type="ECO:0000256" key="6">
    <source>
        <dbReference type="SAM" id="MobiDB-lite"/>
    </source>
</evidence>
<sequence>MSILIAIDIVMRLFMIEKKVPARLKKDKTVAEAHTYRTFQQSVDNAIFEQQNSSTPSTNNIVSEPLLGNNQNQTPPADNRKYTIALVTLLKSPRIWADLYGVWVTVFLLATGKLSDVWPSRWLTASYFVISAVFTVLLVLIHRNSTDQIAGLAILLTLYGNFVPFQLYDHCFSQVFGSSPLGADLSRAVASMEKKTPGIFGKTGASGQVFSLYTSASAAGVLAGPAWTSYAFGERSWIFFVSSLEILTATVAIPVILFTEPEKSGKRADVEVAAAE</sequence>
<dbReference type="PANTHER" id="PTHR23506">
    <property type="entry name" value="GH10249P"/>
    <property type="match status" value="1"/>
</dbReference>
<evidence type="ECO:0000256" key="2">
    <source>
        <dbReference type="ARBA" id="ARBA00022448"/>
    </source>
</evidence>
<evidence type="ECO:0000256" key="1">
    <source>
        <dbReference type="ARBA" id="ARBA00004141"/>
    </source>
</evidence>
<evidence type="ECO:0000313" key="9">
    <source>
        <dbReference type="Proteomes" id="UP000531561"/>
    </source>
</evidence>
<dbReference type="OrthoDB" id="5086884at2759"/>
<evidence type="ECO:0000313" key="8">
    <source>
        <dbReference type="EMBL" id="KAF5876047.1"/>
    </source>
</evidence>
<name>A0A8H6EKX3_9HELO</name>
<dbReference type="Proteomes" id="UP000531561">
    <property type="component" value="Unassembled WGS sequence"/>
</dbReference>
<dbReference type="Gene3D" id="1.20.1250.20">
    <property type="entry name" value="MFS general substrate transporter like domains"/>
    <property type="match status" value="1"/>
</dbReference>
<feature type="transmembrane region" description="Helical" evidence="7">
    <location>
        <begin position="124"/>
        <end position="142"/>
    </location>
</feature>
<accession>A0A8H6EKX3</accession>
<evidence type="ECO:0000256" key="7">
    <source>
        <dbReference type="SAM" id="Phobius"/>
    </source>
</evidence>
<comment type="caution">
    <text evidence="8">The sequence shown here is derived from an EMBL/GenBank/DDBJ whole genome shotgun (WGS) entry which is preliminary data.</text>
</comment>
<keyword evidence="5 7" id="KW-0472">Membrane</keyword>
<keyword evidence="2" id="KW-0813">Transport</keyword>
<dbReference type="GeneID" id="59256557"/>
<feature type="region of interest" description="Disordered" evidence="6">
    <location>
        <begin position="51"/>
        <end position="75"/>
    </location>
</feature>
<dbReference type="SUPFAM" id="SSF103473">
    <property type="entry name" value="MFS general substrate transporter"/>
    <property type="match status" value="1"/>
</dbReference>
<organism evidence="8 9">
    <name type="scientific">Botrytis fragariae</name>
    <dbReference type="NCBI Taxonomy" id="1964551"/>
    <lineage>
        <taxon>Eukaryota</taxon>
        <taxon>Fungi</taxon>
        <taxon>Dikarya</taxon>
        <taxon>Ascomycota</taxon>
        <taxon>Pezizomycotina</taxon>
        <taxon>Leotiomycetes</taxon>
        <taxon>Helotiales</taxon>
        <taxon>Sclerotiniaceae</taxon>
        <taxon>Botrytis</taxon>
    </lineage>
</organism>
<dbReference type="GO" id="GO:0016020">
    <property type="term" value="C:membrane"/>
    <property type="evidence" value="ECO:0007669"/>
    <property type="project" value="UniProtKB-SubCell"/>
</dbReference>
<keyword evidence="9" id="KW-1185">Reference proteome</keyword>
<feature type="transmembrane region" description="Helical" evidence="7">
    <location>
        <begin position="237"/>
        <end position="258"/>
    </location>
</feature>
<dbReference type="InterPro" id="IPR050930">
    <property type="entry name" value="MFS_Vesicular_Transporter"/>
</dbReference>
<dbReference type="EMBL" id="JABFCT010000004">
    <property type="protein sequence ID" value="KAF5876047.1"/>
    <property type="molecule type" value="Genomic_DNA"/>
</dbReference>
<dbReference type="RefSeq" id="XP_037194993.1">
    <property type="nucleotide sequence ID" value="XM_037332865.1"/>
</dbReference>
<dbReference type="GO" id="GO:0022857">
    <property type="term" value="F:transmembrane transporter activity"/>
    <property type="evidence" value="ECO:0007669"/>
    <property type="project" value="TreeGrafter"/>
</dbReference>
<protein>
    <submittedName>
        <fullName evidence="8">Putative mfs transporter protein</fullName>
    </submittedName>
</protein>
<reference evidence="8 9" key="1">
    <citation type="journal article" date="2020" name="Phytopathology">
        <title>A high-quality genome resource of Botrytis fragariae, a new and rapidly spreading fungal pathogen causing strawberry gray mold in the U.S.A.</title>
        <authorList>
            <person name="Wu Y."/>
            <person name="Saski C.A."/>
            <person name="Schnabel G."/>
            <person name="Xiao S."/>
            <person name="Hu M."/>
        </authorList>
    </citation>
    <scope>NUCLEOTIDE SEQUENCE [LARGE SCALE GENOMIC DNA]</scope>
    <source>
        <strain evidence="8 9">BVB16</strain>
    </source>
</reference>
<proteinExistence type="predicted"/>
<dbReference type="InterPro" id="IPR036259">
    <property type="entry name" value="MFS_trans_sf"/>
</dbReference>
<feature type="transmembrane region" description="Helical" evidence="7">
    <location>
        <begin position="95"/>
        <end position="112"/>
    </location>
</feature>
<evidence type="ECO:0000256" key="4">
    <source>
        <dbReference type="ARBA" id="ARBA00022989"/>
    </source>
</evidence>
<evidence type="ECO:0000256" key="5">
    <source>
        <dbReference type="ARBA" id="ARBA00023136"/>
    </source>
</evidence>
<keyword evidence="4 7" id="KW-1133">Transmembrane helix</keyword>
<dbReference type="AlphaFoldDB" id="A0A8H6EKX3"/>
<keyword evidence="3 7" id="KW-0812">Transmembrane</keyword>
<dbReference type="PANTHER" id="PTHR23506:SF23">
    <property type="entry name" value="GH10249P"/>
    <property type="match status" value="1"/>
</dbReference>